<keyword evidence="2" id="KW-1185">Reference proteome</keyword>
<evidence type="ECO:0000313" key="1">
    <source>
        <dbReference type="EMBL" id="MBB5758792.1"/>
    </source>
</evidence>
<organism evidence="1 2">
    <name type="scientific">Methylorubrum rhodinum</name>
    <dbReference type="NCBI Taxonomy" id="29428"/>
    <lineage>
        <taxon>Bacteria</taxon>
        <taxon>Pseudomonadati</taxon>
        <taxon>Pseudomonadota</taxon>
        <taxon>Alphaproteobacteria</taxon>
        <taxon>Hyphomicrobiales</taxon>
        <taxon>Methylobacteriaceae</taxon>
        <taxon>Methylorubrum</taxon>
    </lineage>
</organism>
<dbReference type="AlphaFoldDB" id="A0A840ZL10"/>
<dbReference type="Proteomes" id="UP000583454">
    <property type="component" value="Unassembled WGS sequence"/>
</dbReference>
<proteinExistence type="predicted"/>
<protein>
    <submittedName>
        <fullName evidence="1">Uncharacterized protein</fullName>
    </submittedName>
</protein>
<evidence type="ECO:0000313" key="2">
    <source>
        <dbReference type="Proteomes" id="UP000583454"/>
    </source>
</evidence>
<name>A0A840ZL10_9HYPH</name>
<dbReference type="EMBL" id="JACHOP010000017">
    <property type="protein sequence ID" value="MBB5758792.1"/>
    <property type="molecule type" value="Genomic_DNA"/>
</dbReference>
<accession>A0A840ZL10</accession>
<reference evidence="1 2" key="1">
    <citation type="submission" date="2020-08" db="EMBL/GenBank/DDBJ databases">
        <title>Genomic Encyclopedia of Type Strains, Phase IV (KMG-IV): sequencing the most valuable type-strain genomes for metagenomic binning, comparative biology and taxonomic classification.</title>
        <authorList>
            <person name="Goeker M."/>
        </authorList>
    </citation>
    <scope>NUCLEOTIDE SEQUENCE [LARGE SCALE GENOMIC DNA]</scope>
    <source>
        <strain evidence="1 2">DSM 2163</strain>
    </source>
</reference>
<sequence>MKSLNPRIIRRKDGSALLTGLSYSDLCHILTLASIRQHDSEKEHRERREPEAAAAIARYRVEDGPDAIMAEVVEDNLREERIFHRRIRATLDMLNARTSPRYTGDDGPLRALPRWQAMRRLERVRSDRRFRHAMAEMIADAVANRTKATV</sequence>
<gene>
    <name evidence="1" type="ORF">HNR00_003519</name>
</gene>
<comment type="caution">
    <text evidence="1">The sequence shown here is derived from an EMBL/GenBank/DDBJ whole genome shotgun (WGS) entry which is preliminary data.</text>
</comment>
<dbReference type="RefSeq" id="WP_183571541.1">
    <property type="nucleotide sequence ID" value="NZ_JACHOP010000017.1"/>
</dbReference>